<evidence type="ECO:0000256" key="6">
    <source>
        <dbReference type="RuleBase" id="RU361277"/>
    </source>
</evidence>
<evidence type="ECO:0000256" key="1">
    <source>
        <dbReference type="ARBA" id="ARBA00001947"/>
    </source>
</evidence>
<dbReference type="InterPro" id="IPR013149">
    <property type="entry name" value="ADH-like_C"/>
</dbReference>
<gene>
    <name evidence="8" type="ORF">Z519_00647</name>
</gene>
<proteinExistence type="inferred from homology"/>
<dbReference type="InterPro" id="IPR036291">
    <property type="entry name" value="NAD(P)-bd_dom_sf"/>
</dbReference>
<dbReference type="SMART" id="SM00829">
    <property type="entry name" value="PKS_ER"/>
    <property type="match status" value="1"/>
</dbReference>
<name>A0A0D2IQI7_CLAB1</name>
<comment type="cofactor">
    <cofactor evidence="1 6">
        <name>Zn(2+)</name>
        <dbReference type="ChEBI" id="CHEBI:29105"/>
    </cofactor>
</comment>
<evidence type="ECO:0000259" key="7">
    <source>
        <dbReference type="SMART" id="SM00829"/>
    </source>
</evidence>
<feature type="domain" description="Enoyl reductase (ER)" evidence="7">
    <location>
        <begin position="22"/>
        <end position="381"/>
    </location>
</feature>
<dbReference type="InterPro" id="IPR013154">
    <property type="entry name" value="ADH-like_N"/>
</dbReference>
<dbReference type="SUPFAM" id="SSF51735">
    <property type="entry name" value="NAD(P)-binding Rossmann-fold domains"/>
    <property type="match status" value="1"/>
</dbReference>
<keyword evidence="3 6" id="KW-0479">Metal-binding</keyword>
<dbReference type="GO" id="GO:0016491">
    <property type="term" value="F:oxidoreductase activity"/>
    <property type="evidence" value="ECO:0007669"/>
    <property type="project" value="UniProtKB-KW"/>
</dbReference>
<dbReference type="PANTHER" id="PTHR43350">
    <property type="entry name" value="NAD-DEPENDENT ALCOHOL DEHYDROGENASE"/>
    <property type="match status" value="1"/>
</dbReference>
<dbReference type="VEuPathDB" id="FungiDB:Z519_00647"/>
<evidence type="ECO:0000256" key="2">
    <source>
        <dbReference type="ARBA" id="ARBA00008072"/>
    </source>
</evidence>
<sequence>MATEIPALVSYPCEPTTLAPDWRFENIKVSRGPKEHELKIRMVATGICHSDIVVAAIPGRLVGMKFPKVLGHEGAGVVEEVGPGVTVAKVGDPVLLSYNYCSNCDLCNIQQQPYCASWQLLNIFGEPGIFETTAGEEVPAKFFGQSSFAATSIVAEGSVVNVKDLVKGNDDLKLLAPLGCGLMTGSGAIINGASAKPHDIVLVTGIGAVGLGAVMAAKIAGCKEIIAVDRVAHRLETAKQLGATKVLDTSKESPSGGSLAEDIQKLVEGQRISIIIETTAAVPVIQECIKALGSHGRFIQLGAPRAGTQITIPLQEFFGGNKSFECHYLGNTTGQAWIPVMIQWWREGKFPIEKIVKHFPAKDALQALHGMEDGSAIKPVLLW</sequence>
<dbReference type="GeneID" id="27693575"/>
<evidence type="ECO:0000313" key="8">
    <source>
        <dbReference type="EMBL" id="KIW98984.1"/>
    </source>
</evidence>
<dbReference type="PANTHER" id="PTHR43350:SF2">
    <property type="entry name" value="GROES-LIKE ZINC-BINDING ALCOHOL DEHYDROGENASE FAMILY PROTEIN"/>
    <property type="match status" value="1"/>
</dbReference>
<organism evidence="8 9">
    <name type="scientific">Cladophialophora bantiana (strain ATCC 10958 / CBS 173.52 / CDC B-1940 / NIH 8579)</name>
    <name type="common">Xylohypha bantiana</name>
    <dbReference type="NCBI Taxonomy" id="1442370"/>
    <lineage>
        <taxon>Eukaryota</taxon>
        <taxon>Fungi</taxon>
        <taxon>Dikarya</taxon>
        <taxon>Ascomycota</taxon>
        <taxon>Pezizomycotina</taxon>
        <taxon>Eurotiomycetes</taxon>
        <taxon>Chaetothyriomycetidae</taxon>
        <taxon>Chaetothyriales</taxon>
        <taxon>Herpotrichiellaceae</taxon>
        <taxon>Cladophialophora</taxon>
    </lineage>
</organism>
<dbReference type="PROSITE" id="PS00059">
    <property type="entry name" value="ADH_ZINC"/>
    <property type="match status" value="1"/>
</dbReference>
<keyword evidence="9" id="KW-1185">Reference proteome</keyword>
<reference evidence="8" key="1">
    <citation type="submission" date="2015-01" db="EMBL/GenBank/DDBJ databases">
        <title>The Genome Sequence of Cladophialophora bantiana CBS 173.52.</title>
        <authorList>
            <consortium name="The Broad Institute Genomics Platform"/>
            <person name="Cuomo C."/>
            <person name="de Hoog S."/>
            <person name="Gorbushina A."/>
            <person name="Stielow B."/>
            <person name="Teixiera M."/>
            <person name="Abouelleil A."/>
            <person name="Chapman S.B."/>
            <person name="Priest M."/>
            <person name="Young S.K."/>
            <person name="Wortman J."/>
            <person name="Nusbaum C."/>
            <person name="Birren B."/>
        </authorList>
    </citation>
    <scope>NUCLEOTIDE SEQUENCE [LARGE SCALE GENOMIC DNA]</scope>
    <source>
        <strain evidence="8">CBS 173.52</strain>
    </source>
</reference>
<evidence type="ECO:0000313" key="9">
    <source>
        <dbReference type="Proteomes" id="UP000053789"/>
    </source>
</evidence>
<evidence type="ECO:0000256" key="4">
    <source>
        <dbReference type="ARBA" id="ARBA00022833"/>
    </source>
</evidence>
<dbReference type="InterPro" id="IPR011032">
    <property type="entry name" value="GroES-like_sf"/>
</dbReference>
<comment type="similarity">
    <text evidence="2 6">Belongs to the zinc-containing alcohol dehydrogenase family.</text>
</comment>
<keyword evidence="5" id="KW-0560">Oxidoreductase</keyword>
<dbReference type="Gene3D" id="3.40.50.720">
    <property type="entry name" value="NAD(P)-binding Rossmann-like Domain"/>
    <property type="match status" value="1"/>
</dbReference>
<dbReference type="EMBL" id="KN846980">
    <property type="protein sequence ID" value="KIW98984.1"/>
    <property type="molecule type" value="Genomic_DNA"/>
</dbReference>
<dbReference type="InterPro" id="IPR002328">
    <property type="entry name" value="ADH_Zn_CS"/>
</dbReference>
<dbReference type="SUPFAM" id="SSF50129">
    <property type="entry name" value="GroES-like"/>
    <property type="match status" value="1"/>
</dbReference>
<dbReference type="GO" id="GO:0008270">
    <property type="term" value="F:zinc ion binding"/>
    <property type="evidence" value="ECO:0007669"/>
    <property type="project" value="InterPro"/>
</dbReference>
<dbReference type="Pfam" id="PF00107">
    <property type="entry name" value="ADH_zinc_N"/>
    <property type="match status" value="1"/>
</dbReference>
<accession>A0A0D2IQI7</accession>
<dbReference type="OrthoDB" id="1560166at2759"/>
<dbReference type="HOGENOM" id="CLU_026673_14_1_1"/>
<protein>
    <recommendedName>
        <fullName evidence="7">Enoyl reductase (ER) domain-containing protein</fullName>
    </recommendedName>
</protein>
<dbReference type="Pfam" id="PF08240">
    <property type="entry name" value="ADH_N"/>
    <property type="match status" value="1"/>
</dbReference>
<dbReference type="RefSeq" id="XP_016625653.1">
    <property type="nucleotide sequence ID" value="XM_016758404.1"/>
</dbReference>
<keyword evidence="4 6" id="KW-0862">Zinc</keyword>
<dbReference type="Gene3D" id="3.90.180.10">
    <property type="entry name" value="Medium-chain alcohol dehydrogenases, catalytic domain"/>
    <property type="match status" value="1"/>
</dbReference>
<dbReference type="InterPro" id="IPR020843">
    <property type="entry name" value="ER"/>
</dbReference>
<evidence type="ECO:0000256" key="5">
    <source>
        <dbReference type="ARBA" id="ARBA00023002"/>
    </source>
</evidence>
<evidence type="ECO:0000256" key="3">
    <source>
        <dbReference type="ARBA" id="ARBA00022723"/>
    </source>
</evidence>
<dbReference type="Proteomes" id="UP000053789">
    <property type="component" value="Unassembled WGS sequence"/>
</dbReference>
<dbReference type="AlphaFoldDB" id="A0A0D2IQI7"/>